<name>A0A0F4GI35_9PEZI</name>
<dbReference type="PROSITE" id="PS00183">
    <property type="entry name" value="UBC_1"/>
    <property type="match status" value="1"/>
</dbReference>
<evidence type="ECO:0000256" key="6">
    <source>
        <dbReference type="ARBA" id="ARBA00022840"/>
    </source>
</evidence>
<feature type="active site" description="Glycyl thioester intermediate" evidence="15">
    <location>
        <position position="89"/>
    </location>
</feature>
<evidence type="ECO:0000313" key="18">
    <source>
        <dbReference type="EMBL" id="KJX97109.1"/>
    </source>
</evidence>
<dbReference type="InterPro" id="IPR050113">
    <property type="entry name" value="Ub_conjugating_enzyme"/>
</dbReference>
<organism evidence="18 19">
    <name type="scientific">Zymoseptoria brevis</name>
    <dbReference type="NCBI Taxonomy" id="1047168"/>
    <lineage>
        <taxon>Eukaryota</taxon>
        <taxon>Fungi</taxon>
        <taxon>Dikarya</taxon>
        <taxon>Ascomycota</taxon>
        <taxon>Pezizomycotina</taxon>
        <taxon>Dothideomycetes</taxon>
        <taxon>Dothideomycetidae</taxon>
        <taxon>Mycosphaerellales</taxon>
        <taxon>Mycosphaerellaceae</taxon>
        <taxon>Zymoseptoria</taxon>
    </lineage>
</organism>
<evidence type="ECO:0000256" key="16">
    <source>
        <dbReference type="RuleBase" id="RU362109"/>
    </source>
</evidence>
<dbReference type="PANTHER" id="PTHR24067">
    <property type="entry name" value="UBIQUITIN-CONJUGATING ENZYME E2"/>
    <property type="match status" value="1"/>
</dbReference>
<dbReference type="Pfam" id="PF00179">
    <property type="entry name" value="UQ_con"/>
    <property type="match status" value="1"/>
</dbReference>
<evidence type="ECO:0000256" key="9">
    <source>
        <dbReference type="ARBA" id="ARBA00031729"/>
    </source>
</evidence>
<dbReference type="GO" id="GO:0061631">
    <property type="term" value="F:ubiquitin conjugating enzyme activity"/>
    <property type="evidence" value="ECO:0007669"/>
    <property type="project" value="UniProtKB-EC"/>
</dbReference>
<evidence type="ECO:0000256" key="1">
    <source>
        <dbReference type="ARBA" id="ARBA00000485"/>
    </source>
</evidence>
<dbReference type="InterPro" id="IPR059181">
    <property type="entry name" value="RWDD2A-B_C"/>
</dbReference>
<accession>A0A0F4GI35</accession>
<evidence type="ECO:0000256" key="14">
    <source>
        <dbReference type="ARBA" id="ARBA00077195"/>
    </source>
</evidence>
<dbReference type="Gene3D" id="3.10.110.10">
    <property type="entry name" value="Ubiquitin Conjugating Enzyme"/>
    <property type="match status" value="1"/>
</dbReference>
<sequence length="293" mass="33438">MNSMAAKRLFQEYKGLSVEPPIGITAGPVNEDDLFVWEAMIEGPEGTPFEGGVFPAELKFPRDYPLMPPTMRFLCDIWHPNVYPNGTVCISILHPPGDDPNHYEHASERWSPIQSVEKILISVMSMIAEPNDESPANIDAAKMWRERRKEYEARVKADVRRSLGFSRATWNALIRTHHITSRKKVTRLRQAAANENVYALLRSGGSPGIMYVQGRQEGVEHWVAAVKRLRYKDFQLAAHPASMDPKDVEKEPPEKTTGLFETDSVKDFASEMERRGLLNWWRRNMGFTADDRL</sequence>
<gene>
    <name evidence="18" type="ORF">TI39_contig558g00007</name>
</gene>
<evidence type="ECO:0000256" key="3">
    <source>
        <dbReference type="ARBA" id="ARBA00022679"/>
    </source>
</evidence>
<evidence type="ECO:0000256" key="10">
    <source>
        <dbReference type="ARBA" id="ARBA00039884"/>
    </source>
</evidence>
<comment type="catalytic activity">
    <reaction evidence="1">
        <text>S-ubiquitinyl-[E1 ubiquitin-activating enzyme]-L-cysteine + [E2 ubiquitin-conjugating enzyme]-L-cysteine = [E1 ubiquitin-activating enzyme]-L-cysteine + S-ubiquitinyl-[E2 ubiquitin-conjugating enzyme]-L-cysteine.</text>
        <dbReference type="EC" id="2.3.2.23"/>
    </reaction>
</comment>
<dbReference type="AlphaFoldDB" id="A0A0F4GI35"/>
<evidence type="ECO:0000256" key="8">
    <source>
        <dbReference type="ARBA" id="ARBA00030012"/>
    </source>
</evidence>
<dbReference type="Proteomes" id="UP000033647">
    <property type="component" value="Unassembled WGS sequence"/>
</dbReference>
<comment type="similarity">
    <text evidence="16">Belongs to the ubiquitin-conjugating enzyme family.</text>
</comment>
<evidence type="ECO:0000256" key="4">
    <source>
        <dbReference type="ARBA" id="ARBA00022741"/>
    </source>
</evidence>
<keyword evidence="19" id="KW-1185">Reference proteome</keyword>
<keyword evidence="4 16" id="KW-0547">Nucleotide-binding</keyword>
<dbReference type="GO" id="GO:0005524">
    <property type="term" value="F:ATP binding"/>
    <property type="evidence" value="ECO:0007669"/>
    <property type="project" value="UniProtKB-UniRule"/>
</dbReference>
<evidence type="ECO:0000256" key="7">
    <source>
        <dbReference type="ARBA" id="ARBA00022966"/>
    </source>
</evidence>
<feature type="domain" description="UBC core" evidence="17">
    <location>
        <begin position="4"/>
        <end position="164"/>
    </location>
</feature>
<dbReference type="InterPro" id="IPR023313">
    <property type="entry name" value="UBQ-conjugating_AS"/>
</dbReference>
<dbReference type="PROSITE" id="PS50127">
    <property type="entry name" value="UBC_2"/>
    <property type="match status" value="1"/>
</dbReference>
<keyword evidence="5 16" id="KW-0833">Ubl conjugation pathway</keyword>
<evidence type="ECO:0000313" key="19">
    <source>
        <dbReference type="Proteomes" id="UP000033647"/>
    </source>
</evidence>
<evidence type="ECO:0000256" key="15">
    <source>
        <dbReference type="PROSITE-ProRule" id="PRU10133"/>
    </source>
</evidence>
<dbReference type="SUPFAM" id="SSF54495">
    <property type="entry name" value="UBC-like"/>
    <property type="match status" value="1"/>
</dbReference>
<keyword evidence="6 16" id="KW-0067">ATP-binding</keyword>
<comment type="caution">
    <text evidence="18">The sequence shown here is derived from an EMBL/GenBank/DDBJ whole genome shotgun (WGS) entry which is preliminary data.</text>
</comment>
<dbReference type="InterPro" id="IPR016135">
    <property type="entry name" value="UBQ-conjugating_enzyme/RWD"/>
</dbReference>
<keyword evidence="3" id="KW-0808">Transferase</keyword>
<evidence type="ECO:0000256" key="13">
    <source>
        <dbReference type="ARBA" id="ARBA00042190"/>
    </source>
</evidence>
<dbReference type="GO" id="GO:0036503">
    <property type="term" value="P:ERAD pathway"/>
    <property type="evidence" value="ECO:0007669"/>
    <property type="project" value="UniProtKB-ARBA"/>
</dbReference>
<dbReference type="CDD" id="cd24163">
    <property type="entry name" value="RWDD2_C"/>
    <property type="match status" value="1"/>
</dbReference>
<keyword evidence="7" id="KW-0882">Thioester bond</keyword>
<dbReference type="FunFam" id="3.10.110.10:FF:000008">
    <property type="entry name" value="Ubiquitin-conjugating enzyme E2 G2"/>
    <property type="match status" value="1"/>
</dbReference>
<evidence type="ECO:0000259" key="17">
    <source>
        <dbReference type="PROSITE" id="PS50127"/>
    </source>
</evidence>
<dbReference type="CDD" id="cd23796">
    <property type="entry name" value="UBCc_UBE2G2"/>
    <property type="match status" value="1"/>
</dbReference>
<reference evidence="18 19" key="1">
    <citation type="submission" date="2015-03" db="EMBL/GenBank/DDBJ databases">
        <title>RNA-seq based gene annotation and comparative genomics of four Zymoseptoria species reveal species-specific pathogenicity related genes and transposable element activity.</title>
        <authorList>
            <person name="Grandaubert J."/>
            <person name="Bhattacharyya A."/>
            <person name="Stukenbrock E.H."/>
        </authorList>
    </citation>
    <scope>NUCLEOTIDE SEQUENCE [LARGE SCALE GENOMIC DNA]</scope>
    <source>
        <strain evidence="18 19">Zb18110</strain>
    </source>
</reference>
<protein>
    <recommendedName>
        <fullName evidence="10">Ubiquitin-conjugating enzyme E2 2</fullName>
        <ecNumber evidence="2">2.3.2.23</ecNumber>
    </recommendedName>
    <alternativeName>
        <fullName evidence="12">E2 ubiquitin-conjugating enzyme 2</fullName>
    </alternativeName>
    <alternativeName>
        <fullName evidence="14">E2 ubiquitin-conjugating enzyme 7</fullName>
    </alternativeName>
    <alternativeName>
        <fullName evidence="9">Ubiquitin carrier protein</fullName>
    </alternativeName>
    <alternativeName>
        <fullName evidence="13">Ubiquitin carrier protein UBC2</fullName>
    </alternativeName>
    <alternativeName>
        <fullName evidence="8">Ubiquitin-protein ligase</fullName>
    </alternativeName>
    <alternativeName>
        <fullName evidence="11">Ubiquitin-protein ligase UBC2</fullName>
    </alternativeName>
</protein>
<dbReference type="SMART" id="SM00212">
    <property type="entry name" value="UBCc"/>
    <property type="match status" value="1"/>
</dbReference>
<dbReference type="OrthoDB" id="19692at2759"/>
<evidence type="ECO:0000256" key="11">
    <source>
        <dbReference type="ARBA" id="ARBA00041569"/>
    </source>
</evidence>
<dbReference type="EC" id="2.3.2.23" evidence="2"/>
<dbReference type="InterPro" id="IPR000608">
    <property type="entry name" value="UBC"/>
</dbReference>
<evidence type="ECO:0000256" key="5">
    <source>
        <dbReference type="ARBA" id="ARBA00022786"/>
    </source>
</evidence>
<dbReference type="EMBL" id="LAFY01000550">
    <property type="protein sequence ID" value="KJX97109.1"/>
    <property type="molecule type" value="Genomic_DNA"/>
</dbReference>
<evidence type="ECO:0000256" key="12">
    <source>
        <dbReference type="ARBA" id="ARBA00042179"/>
    </source>
</evidence>
<evidence type="ECO:0000256" key="2">
    <source>
        <dbReference type="ARBA" id="ARBA00012486"/>
    </source>
</evidence>
<dbReference type="STRING" id="1047168.A0A0F4GI35"/>
<proteinExistence type="inferred from homology"/>